<dbReference type="PANTHER" id="PTHR45224:SF16">
    <property type="entry name" value="OS01G0527900 PROTEIN"/>
    <property type="match status" value="1"/>
</dbReference>
<evidence type="ECO:0000313" key="4">
    <source>
        <dbReference type="Proteomes" id="UP000007015"/>
    </source>
</evidence>
<dbReference type="Pfam" id="PF13837">
    <property type="entry name" value="Myb_DNA-bind_4"/>
    <property type="match status" value="1"/>
</dbReference>
<dbReference type="PANTHER" id="PTHR45224">
    <property type="entry name" value="OS01G0527900 PROTEIN-RELATED"/>
    <property type="match status" value="1"/>
</dbReference>
<sequence length="311" mass="35713">MDSSNQKFIDLLNQDSPNHAEKPSHNSPPQQFPNNFPQSQFTQSFNPHFLHNFYPFRSPSNYPPYGHSPPSFQGTPPSFQGIPHQGNWAQPNLASLQGFHLQENMVHSPNQGFGIANHEAIFALQHPSVRATAKSSSHGSESSTPCPARQQEAPVNLESSSESSEDEVRRATRTNWTEEENLRLISAWLSNSVDPIDGNDKKGEYYWKDVADEFNNNRPTNGHKRTVKQLKTHWGNVKKDIGKFCGVYAQVRRTCTSGHSDDMIMEKAHLWYKNQLNQKKPFTLEYMWRELKDQPKWRSIIKKGRKQEQED</sequence>
<accession>A2ZLG0</accession>
<dbReference type="EMBL" id="CM000137">
    <property type="protein sequence ID" value="EAY83444.1"/>
    <property type="molecule type" value="Genomic_DNA"/>
</dbReference>
<protein>
    <recommendedName>
        <fullName evidence="2">Myb-like domain-containing protein</fullName>
    </recommendedName>
</protein>
<dbReference type="HOGENOM" id="CLU_087751_0_0_1"/>
<dbReference type="InterPro" id="IPR044822">
    <property type="entry name" value="Myb_DNA-bind_4"/>
</dbReference>
<name>A2ZLG0_ORYSI</name>
<feature type="region of interest" description="Disordered" evidence="1">
    <location>
        <begin position="1"/>
        <end position="41"/>
    </location>
</feature>
<proteinExistence type="predicted"/>
<dbReference type="Proteomes" id="UP000007015">
    <property type="component" value="Chromosome 12"/>
</dbReference>
<dbReference type="AlphaFoldDB" id="A2ZLG0"/>
<feature type="region of interest" description="Disordered" evidence="1">
    <location>
        <begin position="61"/>
        <end position="90"/>
    </location>
</feature>
<evidence type="ECO:0000256" key="1">
    <source>
        <dbReference type="SAM" id="MobiDB-lite"/>
    </source>
</evidence>
<evidence type="ECO:0000313" key="3">
    <source>
        <dbReference type="EMBL" id="EAY83444.1"/>
    </source>
</evidence>
<dbReference type="STRING" id="39946.A2ZLG0"/>
<dbReference type="OMA" id="FGIANHE"/>
<feature type="compositionally biased region" description="Low complexity" evidence="1">
    <location>
        <begin position="25"/>
        <end position="41"/>
    </location>
</feature>
<organism evidence="3 4">
    <name type="scientific">Oryza sativa subsp. indica</name>
    <name type="common">Rice</name>
    <dbReference type="NCBI Taxonomy" id="39946"/>
    <lineage>
        <taxon>Eukaryota</taxon>
        <taxon>Viridiplantae</taxon>
        <taxon>Streptophyta</taxon>
        <taxon>Embryophyta</taxon>
        <taxon>Tracheophyta</taxon>
        <taxon>Spermatophyta</taxon>
        <taxon>Magnoliopsida</taxon>
        <taxon>Liliopsida</taxon>
        <taxon>Poales</taxon>
        <taxon>Poaceae</taxon>
        <taxon>BOP clade</taxon>
        <taxon>Oryzoideae</taxon>
        <taxon>Oryzeae</taxon>
        <taxon>Oryzinae</taxon>
        <taxon>Oryza</taxon>
        <taxon>Oryza sativa</taxon>
    </lineage>
</organism>
<reference evidence="3 4" key="1">
    <citation type="journal article" date="2005" name="PLoS Biol.">
        <title>The genomes of Oryza sativa: a history of duplications.</title>
        <authorList>
            <person name="Yu J."/>
            <person name="Wang J."/>
            <person name="Lin W."/>
            <person name="Li S."/>
            <person name="Li H."/>
            <person name="Zhou J."/>
            <person name="Ni P."/>
            <person name="Dong W."/>
            <person name="Hu S."/>
            <person name="Zeng C."/>
            <person name="Zhang J."/>
            <person name="Zhang Y."/>
            <person name="Li R."/>
            <person name="Xu Z."/>
            <person name="Li S."/>
            <person name="Li X."/>
            <person name="Zheng H."/>
            <person name="Cong L."/>
            <person name="Lin L."/>
            <person name="Yin J."/>
            <person name="Geng J."/>
            <person name="Li G."/>
            <person name="Shi J."/>
            <person name="Liu J."/>
            <person name="Lv H."/>
            <person name="Li J."/>
            <person name="Wang J."/>
            <person name="Deng Y."/>
            <person name="Ran L."/>
            <person name="Shi X."/>
            <person name="Wang X."/>
            <person name="Wu Q."/>
            <person name="Li C."/>
            <person name="Ren X."/>
            <person name="Wang J."/>
            <person name="Wang X."/>
            <person name="Li D."/>
            <person name="Liu D."/>
            <person name="Zhang X."/>
            <person name="Ji Z."/>
            <person name="Zhao W."/>
            <person name="Sun Y."/>
            <person name="Zhang Z."/>
            <person name="Bao J."/>
            <person name="Han Y."/>
            <person name="Dong L."/>
            <person name="Ji J."/>
            <person name="Chen P."/>
            <person name="Wu S."/>
            <person name="Liu J."/>
            <person name="Xiao Y."/>
            <person name="Bu D."/>
            <person name="Tan J."/>
            <person name="Yang L."/>
            <person name="Ye C."/>
            <person name="Zhang J."/>
            <person name="Xu J."/>
            <person name="Zhou Y."/>
            <person name="Yu Y."/>
            <person name="Zhang B."/>
            <person name="Zhuang S."/>
            <person name="Wei H."/>
            <person name="Liu B."/>
            <person name="Lei M."/>
            <person name="Yu H."/>
            <person name="Li Y."/>
            <person name="Xu H."/>
            <person name="Wei S."/>
            <person name="He X."/>
            <person name="Fang L."/>
            <person name="Zhang Z."/>
            <person name="Zhang Y."/>
            <person name="Huang X."/>
            <person name="Su Z."/>
            <person name="Tong W."/>
            <person name="Li J."/>
            <person name="Tong Z."/>
            <person name="Li S."/>
            <person name="Ye J."/>
            <person name="Wang L."/>
            <person name="Fang L."/>
            <person name="Lei T."/>
            <person name="Chen C."/>
            <person name="Chen H."/>
            <person name="Xu Z."/>
            <person name="Li H."/>
            <person name="Huang H."/>
            <person name="Zhang F."/>
            <person name="Xu H."/>
            <person name="Li N."/>
            <person name="Zhao C."/>
            <person name="Li S."/>
            <person name="Dong L."/>
            <person name="Huang Y."/>
            <person name="Li L."/>
            <person name="Xi Y."/>
            <person name="Qi Q."/>
            <person name="Li W."/>
            <person name="Zhang B."/>
            <person name="Hu W."/>
            <person name="Zhang Y."/>
            <person name="Tian X."/>
            <person name="Jiao Y."/>
            <person name="Liang X."/>
            <person name="Jin J."/>
            <person name="Gao L."/>
            <person name="Zheng W."/>
            <person name="Hao B."/>
            <person name="Liu S."/>
            <person name="Wang W."/>
            <person name="Yuan L."/>
            <person name="Cao M."/>
            <person name="McDermott J."/>
            <person name="Samudrala R."/>
            <person name="Wang J."/>
            <person name="Wong G.K."/>
            <person name="Yang H."/>
        </authorList>
    </citation>
    <scope>NUCLEOTIDE SEQUENCE [LARGE SCALE GENOMIC DNA]</scope>
    <source>
        <strain evidence="4">cv. 93-11</strain>
    </source>
</reference>
<feature type="region of interest" description="Disordered" evidence="1">
    <location>
        <begin position="129"/>
        <end position="173"/>
    </location>
</feature>
<feature type="compositionally biased region" description="Polar residues" evidence="1">
    <location>
        <begin position="133"/>
        <end position="145"/>
    </location>
</feature>
<evidence type="ECO:0000259" key="2">
    <source>
        <dbReference type="PROSITE" id="PS50090"/>
    </source>
</evidence>
<feature type="domain" description="Myb-like" evidence="2">
    <location>
        <begin position="168"/>
        <end position="238"/>
    </location>
</feature>
<dbReference type="Gramene" id="BGIOSGA037555-TA">
    <property type="protein sequence ID" value="BGIOSGA037555-PA"/>
    <property type="gene ID" value="BGIOSGA037555"/>
</dbReference>
<keyword evidence="4" id="KW-1185">Reference proteome</keyword>
<dbReference type="PROSITE" id="PS50090">
    <property type="entry name" value="MYB_LIKE"/>
    <property type="match status" value="1"/>
</dbReference>
<feature type="compositionally biased region" description="Polar residues" evidence="1">
    <location>
        <begin position="1"/>
        <end position="17"/>
    </location>
</feature>
<dbReference type="InterPro" id="IPR001005">
    <property type="entry name" value="SANT/Myb"/>
</dbReference>
<dbReference type="Gene3D" id="1.10.10.60">
    <property type="entry name" value="Homeodomain-like"/>
    <property type="match status" value="1"/>
</dbReference>
<gene>
    <name evidence="3" type="ORF">OsI_38656</name>
</gene>